<reference evidence="2" key="2">
    <citation type="submission" date="2020-09" db="EMBL/GenBank/DDBJ databases">
        <authorList>
            <person name="Sun Q."/>
            <person name="Ohkuma M."/>
        </authorList>
    </citation>
    <scope>NUCLEOTIDE SEQUENCE</scope>
    <source>
        <strain evidence="2">JCM 3302</strain>
    </source>
</reference>
<reference evidence="2" key="1">
    <citation type="journal article" date="2014" name="Int. J. Syst. Evol. Microbiol.">
        <title>Complete genome sequence of Corynebacterium casei LMG S-19264T (=DSM 44701T), isolated from a smear-ripened cheese.</title>
        <authorList>
            <consortium name="US DOE Joint Genome Institute (JGI-PGF)"/>
            <person name="Walter F."/>
            <person name="Albersmeier A."/>
            <person name="Kalinowski J."/>
            <person name="Ruckert C."/>
        </authorList>
    </citation>
    <scope>NUCLEOTIDE SEQUENCE</scope>
    <source>
        <strain evidence="2">JCM 3302</strain>
    </source>
</reference>
<organism evidence="2 3">
    <name type="scientific">Streptomyces spiralis</name>
    <dbReference type="NCBI Taxonomy" id="66376"/>
    <lineage>
        <taxon>Bacteria</taxon>
        <taxon>Bacillati</taxon>
        <taxon>Actinomycetota</taxon>
        <taxon>Actinomycetes</taxon>
        <taxon>Kitasatosporales</taxon>
        <taxon>Streptomycetaceae</taxon>
        <taxon>Streptomyces</taxon>
    </lineage>
</organism>
<feature type="region of interest" description="Disordered" evidence="1">
    <location>
        <begin position="51"/>
        <end position="71"/>
    </location>
</feature>
<dbReference type="RefSeq" id="WP_194717508.1">
    <property type="nucleotide sequence ID" value="NZ_BNBC01000070.1"/>
</dbReference>
<accession>A0A919E5S3</accession>
<evidence type="ECO:0000313" key="3">
    <source>
        <dbReference type="Proteomes" id="UP000641386"/>
    </source>
</evidence>
<evidence type="ECO:0000313" key="2">
    <source>
        <dbReference type="EMBL" id="GHF15244.1"/>
    </source>
</evidence>
<evidence type="ECO:0000256" key="1">
    <source>
        <dbReference type="SAM" id="MobiDB-lite"/>
    </source>
</evidence>
<dbReference type="Proteomes" id="UP000641386">
    <property type="component" value="Unassembled WGS sequence"/>
</dbReference>
<protein>
    <submittedName>
        <fullName evidence="2">Uncharacterized protein</fullName>
    </submittedName>
</protein>
<keyword evidence="3" id="KW-1185">Reference proteome</keyword>
<dbReference type="AlphaFoldDB" id="A0A919E5S3"/>
<name>A0A919E5S3_9ACTN</name>
<proteinExistence type="predicted"/>
<comment type="caution">
    <text evidence="2">The sequence shown here is derived from an EMBL/GenBank/DDBJ whole genome shotgun (WGS) entry which is preliminary data.</text>
</comment>
<dbReference type="EMBL" id="BNBC01000070">
    <property type="protein sequence ID" value="GHF15244.1"/>
    <property type="molecule type" value="Genomic_DNA"/>
</dbReference>
<gene>
    <name evidence="2" type="ORF">GCM10014715_83200</name>
</gene>
<sequence>MAIIITIEVRIAVREFAKRGSKLPQERAPLGSVRASCSGAAGPNISQFGTHLQWPSRGVNESGTPGPYSAI</sequence>